<dbReference type="EMBL" id="LRDB01000051">
    <property type="protein sequence ID" value="KYG72461.1"/>
    <property type="molecule type" value="Genomic_DNA"/>
</dbReference>
<dbReference type="OrthoDB" id="997115at2"/>
<dbReference type="Proteomes" id="UP000075615">
    <property type="component" value="Unassembled WGS sequence"/>
</dbReference>
<gene>
    <name evidence="2" type="ORF">AWN68_11930</name>
</gene>
<feature type="signal peptide" evidence="1">
    <location>
        <begin position="1"/>
        <end position="21"/>
    </location>
</feature>
<evidence type="ECO:0008006" key="4">
    <source>
        <dbReference type="Google" id="ProtNLM"/>
    </source>
</evidence>
<evidence type="ECO:0000256" key="1">
    <source>
        <dbReference type="SAM" id="SignalP"/>
    </source>
</evidence>
<dbReference type="STRING" id="296218.AWN68_11930"/>
<organism evidence="2 3">
    <name type="scientific">Roseivirga echinicomitans</name>
    <dbReference type="NCBI Taxonomy" id="296218"/>
    <lineage>
        <taxon>Bacteria</taxon>
        <taxon>Pseudomonadati</taxon>
        <taxon>Bacteroidota</taxon>
        <taxon>Cytophagia</taxon>
        <taxon>Cytophagales</taxon>
        <taxon>Roseivirgaceae</taxon>
        <taxon>Roseivirga</taxon>
    </lineage>
</organism>
<name>A0A150X178_9BACT</name>
<keyword evidence="3" id="KW-1185">Reference proteome</keyword>
<keyword evidence="1" id="KW-0732">Signal</keyword>
<dbReference type="AlphaFoldDB" id="A0A150X178"/>
<proteinExistence type="predicted"/>
<evidence type="ECO:0000313" key="2">
    <source>
        <dbReference type="EMBL" id="KYG72461.1"/>
    </source>
</evidence>
<protein>
    <recommendedName>
        <fullName evidence="4">Secreted protein</fullName>
    </recommendedName>
</protein>
<accession>A0A150X178</accession>
<comment type="caution">
    <text evidence="2">The sequence shown here is derived from an EMBL/GenBank/DDBJ whole genome shotgun (WGS) entry which is preliminary data.</text>
</comment>
<dbReference type="RefSeq" id="WP_068418988.1">
    <property type="nucleotide sequence ID" value="NZ_LRDB01000051.1"/>
</dbReference>
<feature type="chain" id="PRO_5007574022" description="Secreted protein" evidence="1">
    <location>
        <begin position="22"/>
        <end position="103"/>
    </location>
</feature>
<reference evidence="2 3" key="1">
    <citation type="submission" date="2016-01" db="EMBL/GenBank/DDBJ databases">
        <title>Genome sequencing of Roseivirga echinicomitans KMM 6058.</title>
        <authorList>
            <person name="Selvaratnam C."/>
            <person name="Thevarajoo S."/>
            <person name="Goh K.M."/>
            <person name="Ee R."/>
            <person name="Chan K.-G."/>
            <person name="Chong C.S."/>
        </authorList>
    </citation>
    <scope>NUCLEOTIDE SEQUENCE [LARGE SCALE GENOMIC DNA]</scope>
    <source>
        <strain evidence="2 3">KMM 6058</strain>
    </source>
</reference>
<sequence>MQWSKTFMALLILFFSLTPCAEGWEEDNCSNENGIHAESEPIDSHEEADTCTPFCACACCHIPLTTVYVFPKMPENDPPGDFLVEVSESITPPLFEIWQPPKI</sequence>
<evidence type="ECO:0000313" key="3">
    <source>
        <dbReference type="Proteomes" id="UP000075615"/>
    </source>
</evidence>